<reference evidence="3" key="1">
    <citation type="submission" date="2024-05" db="EMBL/GenBank/DDBJ databases">
        <title>30 novel species of actinomycetes from the DSMZ collection.</title>
        <authorList>
            <person name="Nouioui I."/>
        </authorList>
    </citation>
    <scope>NUCLEOTIDE SEQUENCE</scope>
    <source>
        <strain evidence="3">DSM 41014</strain>
    </source>
</reference>
<evidence type="ECO:0000256" key="1">
    <source>
        <dbReference type="SAM" id="Phobius"/>
    </source>
</evidence>
<keyword evidence="1" id="KW-0812">Transmembrane</keyword>
<evidence type="ECO:0000259" key="2">
    <source>
        <dbReference type="Pfam" id="PF00501"/>
    </source>
</evidence>
<evidence type="ECO:0000313" key="4">
    <source>
        <dbReference type="Proteomes" id="UP001180489"/>
    </source>
</evidence>
<dbReference type="InterPro" id="IPR000873">
    <property type="entry name" value="AMP-dep_synth/lig_dom"/>
</dbReference>
<dbReference type="Gene3D" id="3.40.50.12780">
    <property type="entry name" value="N-terminal domain of ligase-like"/>
    <property type="match status" value="1"/>
</dbReference>
<dbReference type="RefSeq" id="WP_311638268.1">
    <property type="nucleotide sequence ID" value="NZ_JAVRFF010000416.1"/>
</dbReference>
<dbReference type="InterPro" id="IPR042099">
    <property type="entry name" value="ANL_N_sf"/>
</dbReference>
<accession>A0ABU2UYK8</accession>
<proteinExistence type="predicted"/>
<dbReference type="PANTHER" id="PTHR43201">
    <property type="entry name" value="ACYL-COA SYNTHETASE"/>
    <property type="match status" value="1"/>
</dbReference>
<feature type="transmembrane region" description="Helical" evidence="1">
    <location>
        <begin position="64"/>
        <end position="83"/>
    </location>
</feature>
<feature type="non-terminal residue" evidence="3">
    <location>
        <position position="85"/>
    </location>
</feature>
<gene>
    <name evidence="3" type="ORF">RM863_40400</name>
</gene>
<keyword evidence="4" id="KW-1185">Reference proteome</keyword>
<name>A0ABU2UYK8_9ACTN</name>
<comment type="caution">
    <text evidence="3">The sequence shown here is derived from an EMBL/GenBank/DDBJ whole genome shotgun (WGS) entry which is preliminary data.</text>
</comment>
<dbReference type="Proteomes" id="UP001180489">
    <property type="component" value="Unassembled WGS sequence"/>
</dbReference>
<dbReference type="SUPFAM" id="SSF56801">
    <property type="entry name" value="Acetyl-CoA synthetase-like"/>
    <property type="match status" value="1"/>
</dbReference>
<dbReference type="EMBL" id="JAVRFF010000416">
    <property type="protein sequence ID" value="MDT0478385.1"/>
    <property type="molecule type" value="Genomic_DNA"/>
</dbReference>
<keyword evidence="1" id="KW-0472">Membrane</keyword>
<organism evidence="3 4">
    <name type="scientific">Streptomyces hintoniae</name>
    <dbReference type="NCBI Taxonomy" id="3075521"/>
    <lineage>
        <taxon>Bacteria</taxon>
        <taxon>Bacillati</taxon>
        <taxon>Actinomycetota</taxon>
        <taxon>Actinomycetes</taxon>
        <taxon>Kitasatosporales</taxon>
        <taxon>Streptomycetaceae</taxon>
        <taxon>Streptomyces</taxon>
    </lineage>
</organism>
<protein>
    <submittedName>
        <fullName evidence="3">AMP-binding protein</fullName>
    </submittedName>
</protein>
<keyword evidence="1" id="KW-1133">Transmembrane helix</keyword>
<dbReference type="PANTHER" id="PTHR43201:SF32">
    <property type="entry name" value="2-SUCCINYLBENZOATE--COA LIGASE, CHLOROPLASTIC_PEROXISOMAL"/>
    <property type="match status" value="1"/>
</dbReference>
<feature type="domain" description="AMP-dependent synthetase/ligase" evidence="2">
    <location>
        <begin position="9"/>
        <end position="84"/>
    </location>
</feature>
<evidence type="ECO:0000313" key="3">
    <source>
        <dbReference type="EMBL" id="MDT0478385.1"/>
    </source>
</evidence>
<sequence length="85" mass="8906">MPVEILAAAEAEVSPADLAIMVHTSGSTADPKGVLHTHGTLVRQTSTWPAAIRAVTGSQDRSRILCAMPFFWIGGLLAVTGALHE</sequence>
<dbReference type="Pfam" id="PF00501">
    <property type="entry name" value="AMP-binding"/>
    <property type="match status" value="1"/>
</dbReference>